<evidence type="ECO:0008006" key="15">
    <source>
        <dbReference type="Google" id="ProtNLM"/>
    </source>
</evidence>
<feature type="transmembrane region" description="Helical" evidence="12">
    <location>
        <begin position="157"/>
        <end position="182"/>
    </location>
</feature>
<feature type="transmembrane region" description="Helical" evidence="12">
    <location>
        <begin position="121"/>
        <end position="145"/>
    </location>
</feature>
<evidence type="ECO:0000313" key="14">
    <source>
        <dbReference type="Proteomes" id="UP001485043"/>
    </source>
</evidence>
<comment type="subcellular location">
    <subcellularLocation>
        <location evidence="1">Cell membrane</location>
        <topology evidence="1">Multi-pass membrane protein</topology>
    </subcellularLocation>
</comment>
<feature type="transmembrane region" description="Helical" evidence="12">
    <location>
        <begin position="83"/>
        <end position="100"/>
    </location>
</feature>
<keyword evidence="10" id="KW-0739">Sodium transport</keyword>
<evidence type="ECO:0000256" key="3">
    <source>
        <dbReference type="ARBA" id="ARBA00022448"/>
    </source>
</evidence>
<feature type="transmembrane region" description="Helical" evidence="12">
    <location>
        <begin position="189"/>
        <end position="211"/>
    </location>
</feature>
<dbReference type="Pfam" id="PF00474">
    <property type="entry name" value="SSF"/>
    <property type="match status" value="1"/>
</dbReference>
<feature type="transmembrane region" description="Helical" evidence="12">
    <location>
        <begin position="319"/>
        <end position="339"/>
    </location>
</feature>
<dbReference type="Gene3D" id="1.20.1730.10">
    <property type="entry name" value="Sodium/glucose cotransporter"/>
    <property type="match status" value="1"/>
</dbReference>
<dbReference type="Proteomes" id="UP001485043">
    <property type="component" value="Unassembled WGS sequence"/>
</dbReference>
<dbReference type="PANTHER" id="PTHR42985">
    <property type="entry name" value="SODIUM-COUPLED MONOCARBOXYLATE TRANSPORTER"/>
    <property type="match status" value="1"/>
</dbReference>
<evidence type="ECO:0000256" key="5">
    <source>
        <dbReference type="ARBA" id="ARBA00022692"/>
    </source>
</evidence>
<feature type="transmembrane region" description="Helical" evidence="12">
    <location>
        <begin position="6"/>
        <end position="26"/>
    </location>
</feature>
<keyword evidence="14" id="KW-1185">Reference proteome</keyword>
<feature type="transmembrane region" description="Helical" evidence="12">
    <location>
        <begin position="270"/>
        <end position="299"/>
    </location>
</feature>
<dbReference type="GO" id="GO:0006814">
    <property type="term" value="P:sodium ion transport"/>
    <property type="evidence" value="ECO:0007669"/>
    <property type="project" value="UniProtKB-KW"/>
</dbReference>
<dbReference type="EMBL" id="JALJOV010000666">
    <property type="protein sequence ID" value="KAK9862038.1"/>
    <property type="molecule type" value="Genomic_DNA"/>
</dbReference>
<keyword evidence="6 12" id="KW-1133">Transmembrane helix</keyword>
<keyword evidence="3" id="KW-0813">Transport</keyword>
<evidence type="ECO:0000256" key="12">
    <source>
        <dbReference type="SAM" id="Phobius"/>
    </source>
</evidence>
<organism evidence="13 14">
    <name type="scientific">Apatococcus fuscideae</name>
    <dbReference type="NCBI Taxonomy" id="2026836"/>
    <lineage>
        <taxon>Eukaryota</taxon>
        <taxon>Viridiplantae</taxon>
        <taxon>Chlorophyta</taxon>
        <taxon>core chlorophytes</taxon>
        <taxon>Trebouxiophyceae</taxon>
        <taxon>Chlorellales</taxon>
        <taxon>Chlorellaceae</taxon>
        <taxon>Apatococcus</taxon>
    </lineage>
</organism>
<evidence type="ECO:0000256" key="2">
    <source>
        <dbReference type="ARBA" id="ARBA00006434"/>
    </source>
</evidence>
<accession>A0AAW1SZB8</accession>
<dbReference type="InterPro" id="IPR051163">
    <property type="entry name" value="Sodium:Solute_Symporter_SSF"/>
</dbReference>
<protein>
    <recommendedName>
        <fullName evidence="15">Sodium/solute symporter</fullName>
    </recommendedName>
</protein>
<gene>
    <name evidence="13" type="ORF">WJX84_010227</name>
</gene>
<keyword evidence="8" id="KW-0406">Ion transport</keyword>
<dbReference type="PANTHER" id="PTHR42985:SF40">
    <property type="entry name" value="LD47995P-RELATED"/>
    <property type="match status" value="1"/>
</dbReference>
<name>A0AAW1SZB8_9CHLO</name>
<dbReference type="InterPro" id="IPR001734">
    <property type="entry name" value="Na/solute_symporter"/>
</dbReference>
<dbReference type="GO" id="GO:0005886">
    <property type="term" value="C:plasma membrane"/>
    <property type="evidence" value="ECO:0007669"/>
    <property type="project" value="UniProtKB-SubCell"/>
</dbReference>
<comment type="similarity">
    <text evidence="2 11">Belongs to the sodium:solute symporter (SSF) (TC 2.A.21) family.</text>
</comment>
<sequence>MNVDVSWLSDLLVVGLYLVFTALLGFKLSRKHKNVEAYFLGSRQLPGWAVGFSLLSTTMSSVTFLAYPTTSYLVDFRLLVKDFAYPIASFFTGLAVAPQFRKLLKTPSAYELLEQRYSYTVRLYGAAMYVISQVIKTATVLYLVSLPIGMLLGAPKVFMIVGMGVFVTCYSLAGGMAAVVYIDVVQAAILLLGGAAAVLVVILKTQGGLSIVISEGAAAHKFSLGSWDWSWSQRTIPTVFTYGVVHYLGKFITFQDAVQRYLAVPTKKDVYVACTIPGLLAVPTWALFYFIGVSLWVFYRHHAGVDAATEPDAIFPLFIMNQLPPGVGGIVICGVLAAAMSSVDSSLNAVSSVIVVDVIQRSLLPGRSDKVPIFFMGPGGLENRCA</sequence>
<evidence type="ECO:0000256" key="9">
    <source>
        <dbReference type="ARBA" id="ARBA00023136"/>
    </source>
</evidence>
<keyword evidence="5 12" id="KW-0812">Transmembrane</keyword>
<proteinExistence type="inferred from homology"/>
<keyword evidence="7" id="KW-0915">Sodium</keyword>
<evidence type="ECO:0000256" key="4">
    <source>
        <dbReference type="ARBA" id="ARBA00022475"/>
    </source>
</evidence>
<evidence type="ECO:0000256" key="11">
    <source>
        <dbReference type="RuleBase" id="RU362091"/>
    </source>
</evidence>
<evidence type="ECO:0000313" key="13">
    <source>
        <dbReference type="EMBL" id="KAK9862038.1"/>
    </source>
</evidence>
<feature type="transmembrane region" description="Helical" evidence="12">
    <location>
        <begin position="47"/>
        <end position="67"/>
    </location>
</feature>
<evidence type="ECO:0000256" key="10">
    <source>
        <dbReference type="ARBA" id="ARBA00023201"/>
    </source>
</evidence>
<evidence type="ECO:0000256" key="6">
    <source>
        <dbReference type="ARBA" id="ARBA00022989"/>
    </source>
</evidence>
<dbReference type="PROSITE" id="PS50283">
    <property type="entry name" value="NA_SOLUT_SYMP_3"/>
    <property type="match status" value="1"/>
</dbReference>
<comment type="caution">
    <text evidence="13">The sequence shown here is derived from an EMBL/GenBank/DDBJ whole genome shotgun (WGS) entry which is preliminary data.</text>
</comment>
<keyword evidence="9 12" id="KW-0472">Membrane</keyword>
<evidence type="ECO:0000256" key="7">
    <source>
        <dbReference type="ARBA" id="ARBA00023053"/>
    </source>
</evidence>
<evidence type="ECO:0000256" key="1">
    <source>
        <dbReference type="ARBA" id="ARBA00004651"/>
    </source>
</evidence>
<dbReference type="GO" id="GO:0015293">
    <property type="term" value="F:symporter activity"/>
    <property type="evidence" value="ECO:0007669"/>
    <property type="project" value="TreeGrafter"/>
</dbReference>
<dbReference type="InterPro" id="IPR038377">
    <property type="entry name" value="Na/Glc_symporter_sf"/>
</dbReference>
<reference evidence="13 14" key="1">
    <citation type="journal article" date="2024" name="Nat. Commun.">
        <title>Phylogenomics reveals the evolutionary origins of lichenization in chlorophyte algae.</title>
        <authorList>
            <person name="Puginier C."/>
            <person name="Libourel C."/>
            <person name="Otte J."/>
            <person name="Skaloud P."/>
            <person name="Haon M."/>
            <person name="Grisel S."/>
            <person name="Petersen M."/>
            <person name="Berrin J.G."/>
            <person name="Delaux P.M."/>
            <person name="Dal Grande F."/>
            <person name="Keller J."/>
        </authorList>
    </citation>
    <scope>NUCLEOTIDE SEQUENCE [LARGE SCALE GENOMIC DNA]</scope>
    <source>
        <strain evidence="13 14">SAG 2523</strain>
    </source>
</reference>
<feature type="transmembrane region" description="Helical" evidence="12">
    <location>
        <begin position="231"/>
        <end position="249"/>
    </location>
</feature>
<dbReference type="AlphaFoldDB" id="A0AAW1SZB8"/>
<evidence type="ECO:0000256" key="8">
    <source>
        <dbReference type="ARBA" id="ARBA00023065"/>
    </source>
</evidence>
<keyword evidence="4" id="KW-1003">Cell membrane</keyword>